<comment type="caution">
    <text evidence="5">The sequence shown here is derived from an EMBL/GenBank/DDBJ whole genome shotgun (WGS) entry which is preliminary data.</text>
</comment>
<keyword evidence="6" id="KW-1185">Reference proteome</keyword>
<reference evidence="6" key="1">
    <citation type="journal article" date="2019" name="Int. J. Syst. Evol. Microbiol.">
        <title>The Global Catalogue of Microorganisms (GCM) 10K type strain sequencing project: providing services to taxonomists for standard genome sequencing and annotation.</title>
        <authorList>
            <consortium name="The Broad Institute Genomics Platform"/>
            <consortium name="The Broad Institute Genome Sequencing Center for Infectious Disease"/>
            <person name="Wu L."/>
            <person name="Ma J."/>
        </authorList>
    </citation>
    <scope>NUCLEOTIDE SEQUENCE [LARGE SCALE GENOMIC DNA]</scope>
    <source>
        <strain evidence="6">CGMCC 1.15399</strain>
    </source>
</reference>
<feature type="domain" description="HTH gntR-type" evidence="4">
    <location>
        <begin position="85"/>
        <end position="153"/>
    </location>
</feature>
<dbReference type="Proteomes" id="UP001597097">
    <property type="component" value="Unassembled WGS sequence"/>
</dbReference>
<dbReference type="EMBL" id="JBHUCM010000087">
    <property type="protein sequence ID" value="MFD1547956.1"/>
    <property type="molecule type" value="Genomic_DNA"/>
</dbReference>
<proteinExistence type="predicted"/>
<protein>
    <submittedName>
        <fullName evidence="5">GntR family transcriptional regulator</fullName>
    </submittedName>
</protein>
<evidence type="ECO:0000259" key="4">
    <source>
        <dbReference type="PROSITE" id="PS50949"/>
    </source>
</evidence>
<gene>
    <name evidence="5" type="ORF">ACFSJ0_63770</name>
</gene>
<dbReference type="Pfam" id="PF00392">
    <property type="entry name" value="GntR"/>
    <property type="match status" value="2"/>
</dbReference>
<evidence type="ECO:0000256" key="2">
    <source>
        <dbReference type="ARBA" id="ARBA00023125"/>
    </source>
</evidence>
<evidence type="ECO:0000256" key="1">
    <source>
        <dbReference type="ARBA" id="ARBA00023015"/>
    </source>
</evidence>
<dbReference type="RefSeq" id="WP_219538695.1">
    <property type="nucleotide sequence ID" value="NZ_JAHKRM010000050.1"/>
</dbReference>
<dbReference type="PROSITE" id="PS50949">
    <property type="entry name" value="HTH_GNTR"/>
    <property type="match status" value="2"/>
</dbReference>
<dbReference type="InterPro" id="IPR050679">
    <property type="entry name" value="Bact_HTH_transcr_reg"/>
</dbReference>
<evidence type="ECO:0000313" key="6">
    <source>
        <dbReference type="Proteomes" id="UP001597097"/>
    </source>
</evidence>
<accession>A0ABW4GYN2</accession>
<sequence length="160" mass="18342">MLDREGPTPIYVQIADIFHDRILKGELLAGAPLPSEAAMEAEFYIARTTARRVARELRDRQVVHTVQGEGTFVGTVGVPRQRRKPFPFEEIADDIVKRIRRGEFQPNRAIFSEKVLMRRHGVAKVTARKAVESLRRQGWVFTVPYRGTYVAAQEDWPEEP</sequence>
<dbReference type="PANTHER" id="PTHR44846:SF1">
    <property type="entry name" value="MANNOSYL-D-GLYCERATE TRANSPORT_METABOLISM SYSTEM REPRESSOR MNGR-RELATED"/>
    <property type="match status" value="1"/>
</dbReference>
<name>A0ABW4GYN2_9ACTN</name>
<evidence type="ECO:0000313" key="5">
    <source>
        <dbReference type="EMBL" id="MFD1547956.1"/>
    </source>
</evidence>
<keyword evidence="3" id="KW-0804">Transcription</keyword>
<dbReference type="CDD" id="cd07377">
    <property type="entry name" value="WHTH_GntR"/>
    <property type="match status" value="2"/>
</dbReference>
<dbReference type="InterPro" id="IPR000524">
    <property type="entry name" value="Tscrpt_reg_HTH_GntR"/>
</dbReference>
<feature type="domain" description="HTH gntR-type" evidence="4">
    <location>
        <begin position="8"/>
        <end position="76"/>
    </location>
</feature>
<keyword evidence="2" id="KW-0238">DNA-binding</keyword>
<dbReference type="SMART" id="SM00345">
    <property type="entry name" value="HTH_GNTR"/>
    <property type="match status" value="2"/>
</dbReference>
<dbReference type="PANTHER" id="PTHR44846">
    <property type="entry name" value="MANNOSYL-D-GLYCERATE TRANSPORT/METABOLISM SYSTEM REPRESSOR MNGR-RELATED"/>
    <property type="match status" value="1"/>
</dbReference>
<organism evidence="5 6">
    <name type="scientific">Nonomuraea guangzhouensis</name>
    <dbReference type="NCBI Taxonomy" id="1291555"/>
    <lineage>
        <taxon>Bacteria</taxon>
        <taxon>Bacillati</taxon>
        <taxon>Actinomycetota</taxon>
        <taxon>Actinomycetes</taxon>
        <taxon>Streptosporangiales</taxon>
        <taxon>Streptosporangiaceae</taxon>
        <taxon>Nonomuraea</taxon>
    </lineage>
</organism>
<keyword evidence="1" id="KW-0805">Transcription regulation</keyword>
<evidence type="ECO:0000256" key="3">
    <source>
        <dbReference type="ARBA" id="ARBA00023163"/>
    </source>
</evidence>